<dbReference type="Gene3D" id="3.40.50.300">
    <property type="entry name" value="P-loop containing nucleotide triphosphate hydrolases"/>
    <property type="match status" value="1"/>
</dbReference>
<evidence type="ECO:0000313" key="2">
    <source>
        <dbReference type="EMBL" id="KGO85202.1"/>
    </source>
</evidence>
<evidence type="ECO:0000259" key="1">
    <source>
        <dbReference type="Pfam" id="PF13304"/>
    </source>
</evidence>
<proteinExistence type="predicted"/>
<dbReference type="EMBL" id="JRLX01000026">
    <property type="protein sequence ID" value="KGO85202.1"/>
    <property type="molecule type" value="Genomic_DNA"/>
</dbReference>
<keyword evidence="3" id="KW-1185">Reference proteome</keyword>
<dbReference type="eggNOG" id="COG4637">
    <property type="taxonomic scope" value="Bacteria"/>
</dbReference>
<accession>A0A0A2LXW1</accession>
<dbReference type="RefSeq" id="WP_020213267.1">
    <property type="nucleotide sequence ID" value="NZ_JRLX01000026.1"/>
</dbReference>
<dbReference type="GO" id="GO:0016887">
    <property type="term" value="F:ATP hydrolysis activity"/>
    <property type="evidence" value="ECO:0007669"/>
    <property type="project" value="InterPro"/>
</dbReference>
<feature type="domain" description="ATPase AAA-type core" evidence="1">
    <location>
        <begin position="28"/>
        <end position="306"/>
    </location>
</feature>
<dbReference type="SUPFAM" id="SSF52540">
    <property type="entry name" value="P-loop containing nucleoside triphosphate hydrolases"/>
    <property type="match status" value="1"/>
</dbReference>
<dbReference type="PANTHER" id="PTHR43581">
    <property type="entry name" value="ATP/GTP PHOSPHATASE"/>
    <property type="match status" value="1"/>
</dbReference>
<dbReference type="PANTHER" id="PTHR43581:SF4">
    <property type="entry name" value="ATP_GTP PHOSPHATASE"/>
    <property type="match status" value="1"/>
</dbReference>
<sequence>MKKAYITRAILKDYLTIKNVDITFNEDINIIIGKNGTGKTNFINYLADSLSENQAIKNNHSYIYFKSSNNNFLKEIKNIKFLKEVKNNGFFKNLSLKDNKVVNLKNGDGENLNEISTLDFIIPLKISHGIPESLKIIQEPINDVIRKIPEGYTVFPDTDSSLAFAIGVHYFTKLHSIIPKGTKSYNINESLNSLNNNLTKYSNIEGVRIGQNFGLDNSDKNEIYFNNLYLEYNINGVWLSFNQLSDGTKRLFYIISEITYNDRFIVLLEEPELGLHPHQLYDLMRFIKEASEKFQFIITTHSPMVLNTLNSDELDNIIISSIENGATQLKHLAPEQIAKAQAYMEKMDLSDYWIHSDLED</sequence>
<comment type="caution">
    <text evidence="2">The sequence shown here is derived from an EMBL/GenBank/DDBJ whole genome shotgun (WGS) entry which is preliminary data.</text>
</comment>
<dbReference type="GO" id="GO:0005524">
    <property type="term" value="F:ATP binding"/>
    <property type="evidence" value="ECO:0007669"/>
    <property type="project" value="InterPro"/>
</dbReference>
<gene>
    <name evidence="2" type="ORF">Q765_17730</name>
</gene>
<dbReference type="InterPro" id="IPR051396">
    <property type="entry name" value="Bact_Antivir_Def_Nuclease"/>
</dbReference>
<dbReference type="STRING" id="1121895.GCA_000378485_02108"/>
<dbReference type="InterPro" id="IPR014555">
    <property type="entry name" value="RecF-like"/>
</dbReference>
<name>A0A0A2LXW1_9FLAO</name>
<organism evidence="2 3">
    <name type="scientific">Flavobacterium rivuli WB 3.3-2 = DSM 21788</name>
    <dbReference type="NCBI Taxonomy" id="1121895"/>
    <lineage>
        <taxon>Bacteria</taxon>
        <taxon>Pseudomonadati</taxon>
        <taxon>Bacteroidota</taxon>
        <taxon>Flavobacteriia</taxon>
        <taxon>Flavobacteriales</taxon>
        <taxon>Flavobacteriaceae</taxon>
        <taxon>Flavobacterium</taxon>
    </lineage>
</organism>
<dbReference type="Proteomes" id="UP000030152">
    <property type="component" value="Unassembled WGS sequence"/>
</dbReference>
<dbReference type="InterPro" id="IPR027417">
    <property type="entry name" value="P-loop_NTPase"/>
</dbReference>
<dbReference type="InterPro" id="IPR003959">
    <property type="entry name" value="ATPase_AAA_core"/>
</dbReference>
<dbReference type="OrthoDB" id="9805802at2"/>
<dbReference type="AlphaFoldDB" id="A0A0A2LXW1"/>
<evidence type="ECO:0000313" key="3">
    <source>
        <dbReference type="Proteomes" id="UP000030152"/>
    </source>
</evidence>
<protein>
    <recommendedName>
        <fullName evidence="1">ATPase AAA-type core domain-containing protein</fullName>
    </recommendedName>
</protein>
<dbReference type="Pfam" id="PF13304">
    <property type="entry name" value="AAA_21"/>
    <property type="match status" value="1"/>
</dbReference>
<dbReference type="PIRSF" id="PIRSF029347">
    <property type="entry name" value="RecF"/>
    <property type="match status" value="1"/>
</dbReference>
<reference evidence="2 3" key="1">
    <citation type="submission" date="2013-09" db="EMBL/GenBank/DDBJ databases">
        <authorList>
            <person name="Zeng Z."/>
            <person name="Chen C."/>
        </authorList>
    </citation>
    <scope>NUCLEOTIDE SEQUENCE [LARGE SCALE GENOMIC DNA]</scope>
    <source>
        <strain evidence="2 3">WB 3.3-2</strain>
    </source>
</reference>